<evidence type="ECO:0000256" key="4">
    <source>
        <dbReference type="ARBA" id="ARBA00022833"/>
    </source>
</evidence>
<keyword evidence="3" id="KW-0479">Metal-binding</keyword>
<protein>
    <submittedName>
        <fullName evidence="8">IS200/IS605 family element transposase accessory protein TnpB</fullName>
    </submittedName>
</protein>
<dbReference type="InterPro" id="IPR010095">
    <property type="entry name" value="Cas12f1-like_TNB"/>
</dbReference>
<comment type="similarity">
    <text evidence="1">In the C-terminal section; belongs to the transposase 35 family.</text>
</comment>
<dbReference type="NCBIfam" id="TIGR01766">
    <property type="entry name" value="IS200/IS605 family accessory protein TnpB-like domain"/>
    <property type="match status" value="1"/>
</dbReference>
<dbReference type="NCBIfam" id="NF040570">
    <property type="entry name" value="guided_TnpB"/>
    <property type="match status" value="1"/>
</dbReference>
<evidence type="ECO:0000256" key="6">
    <source>
        <dbReference type="ARBA" id="ARBA00023172"/>
    </source>
</evidence>
<dbReference type="EMBL" id="JACCQK010000328">
    <property type="protein sequence ID" value="MBG0779481.1"/>
    <property type="molecule type" value="Genomic_DNA"/>
</dbReference>
<evidence type="ECO:0000313" key="8">
    <source>
        <dbReference type="EMBL" id="MBG0779481.1"/>
    </source>
</evidence>
<dbReference type="GO" id="GO:0032196">
    <property type="term" value="P:transposition"/>
    <property type="evidence" value="ECO:0007669"/>
    <property type="project" value="UniProtKB-KW"/>
</dbReference>
<dbReference type="Pfam" id="PF07282">
    <property type="entry name" value="Cas12f1-like_TNB"/>
    <property type="match status" value="1"/>
</dbReference>
<evidence type="ECO:0000256" key="1">
    <source>
        <dbReference type="ARBA" id="ARBA00008761"/>
    </source>
</evidence>
<dbReference type="Proteomes" id="UP000706172">
    <property type="component" value="Unassembled WGS sequence"/>
</dbReference>
<dbReference type="PROSITE" id="PS00028">
    <property type="entry name" value="ZINC_FINGER_C2H2_1"/>
    <property type="match status" value="1"/>
</dbReference>
<accession>A0A931CY02</accession>
<proteinExistence type="inferred from homology"/>
<evidence type="ECO:0000256" key="5">
    <source>
        <dbReference type="ARBA" id="ARBA00023125"/>
    </source>
</evidence>
<evidence type="ECO:0000259" key="7">
    <source>
        <dbReference type="PROSITE" id="PS00028"/>
    </source>
</evidence>
<keyword evidence="6" id="KW-0233">DNA recombination</keyword>
<dbReference type="Pfam" id="PF01385">
    <property type="entry name" value="OrfB_IS605"/>
    <property type="match status" value="1"/>
</dbReference>
<gene>
    <name evidence="8" type="primary">tnpB</name>
    <name evidence="8" type="ORF">H0S81_06100</name>
</gene>
<evidence type="ECO:0000256" key="3">
    <source>
        <dbReference type="ARBA" id="ARBA00022723"/>
    </source>
</evidence>
<evidence type="ECO:0000313" key="9">
    <source>
        <dbReference type="Proteomes" id="UP000706172"/>
    </source>
</evidence>
<dbReference type="InterPro" id="IPR013087">
    <property type="entry name" value="Znf_C2H2_type"/>
</dbReference>
<sequence>SDDVNVISCYYIPYCDCIIILTLSIIYDMNLVKMETVMAYKYRIYPIRSQASRLENQFSMCRHLYNWNLDERINAYKEHGETISYNQQQNALPGLKKERPWFKSVHSQVLQDVLRRLDRAYDAFFRRVKQGTQAPGFPRIKHFGEWNSITYPQYKERPAVDHIKVSKIGDIKIRYHRDIPNNTKIKTLTISKEAGKWFACFSFEGIISNEPKLETFSRPLGIDMGLIDFWYDSDGFSVPAPKHLRQSEKKLKRLQAQLSRAKAQQDWPRVRKLKKALAKCHYRVKCRRNDFLHKTANDLLSKADLICFEDLKIKNMILKPQPKQDEATGAFLPNGASAKAGLNKSIADAGWGKFLSILKYKAHGLGKELIAVKPHFTSQKCSGCGEIVKKSLSVRTHKCPHCGLILNRDHNAAINILRLGLQSQSFSAQEAPTKAEGHPCGIAAA</sequence>
<evidence type="ECO:0000256" key="2">
    <source>
        <dbReference type="ARBA" id="ARBA00022578"/>
    </source>
</evidence>
<keyword evidence="5" id="KW-0238">DNA-binding</keyword>
<keyword evidence="2" id="KW-0815">Transposition</keyword>
<name>A0A931CY02_9BACT</name>
<dbReference type="GO" id="GO:0003677">
    <property type="term" value="F:DNA binding"/>
    <property type="evidence" value="ECO:0007669"/>
    <property type="project" value="UniProtKB-KW"/>
</dbReference>
<organism evidence="8 9">
    <name type="scientific">Desulfotignum balticum</name>
    <dbReference type="NCBI Taxonomy" id="115781"/>
    <lineage>
        <taxon>Bacteria</taxon>
        <taxon>Pseudomonadati</taxon>
        <taxon>Thermodesulfobacteriota</taxon>
        <taxon>Desulfobacteria</taxon>
        <taxon>Desulfobacterales</taxon>
        <taxon>Desulfobacteraceae</taxon>
        <taxon>Desulfotignum</taxon>
    </lineage>
</organism>
<dbReference type="AlphaFoldDB" id="A0A931CY02"/>
<reference evidence="8" key="1">
    <citation type="submission" date="2020-07" db="EMBL/GenBank/DDBJ databases">
        <title>Severe corrosion of carbon steel in oil field produced water can be linked to methanogenic archaea containing a special type of NiFe hydrogenase.</title>
        <authorList>
            <person name="Lahme S."/>
            <person name="Mand J."/>
            <person name="Longwell J."/>
            <person name="Smith R."/>
            <person name="Enning D."/>
        </authorList>
    </citation>
    <scope>NUCLEOTIDE SEQUENCE</scope>
    <source>
        <strain evidence="8">MIC098Bin6</strain>
    </source>
</reference>
<dbReference type="GO" id="GO:0006310">
    <property type="term" value="P:DNA recombination"/>
    <property type="evidence" value="ECO:0007669"/>
    <property type="project" value="UniProtKB-KW"/>
</dbReference>
<comment type="caution">
    <text evidence="8">The sequence shown here is derived from an EMBL/GenBank/DDBJ whole genome shotgun (WGS) entry which is preliminary data.</text>
</comment>
<dbReference type="GO" id="GO:0046872">
    <property type="term" value="F:metal ion binding"/>
    <property type="evidence" value="ECO:0007669"/>
    <property type="project" value="UniProtKB-KW"/>
</dbReference>
<keyword evidence="4" id="KW-0862">Zinc</keyword>
<dbReference type="InterPro" id="IPR021027">
    <property type="entry name" value="Transposase_put_HTH"/>
</dbReference>
<feature type="domain" description="C2H2-type" evidence="7">
    <location>
        <begin position="381"/>
        <end position="401"/>
    </location>
</feature>
<dbReference type="InterPro" id="IPR001959">
    <property type="entry name" value="Transposase"/>
</dbReference>
<feature type="non-terminal residue" evidence="8">
    <location>
        <position position="1"/>
    </location>
</feature>
<dbReference type="Pfam" id="PF12323">
    <property type="entry name" value="HTH_OrfB_IS605"/>
    <property type="match status" value="1"/>
</dbReference>